<dbReference type="OrthoDB" id="301415at2759"/>
<feature type="signal peptide" evidence="5">
    <location>
        <begin position="1"/>
        <end position="28"/>
    </location>
</feature>
<name>A0A4Q2DS03_9AGAR</name>
<dbReference type="AlphaFoldDB" id="A0A4Q2DS03"/>
<gene>
    <name evidence="7" type="ORF">EST38_g2614</name>
</gene>
<reference evidence="7 8" key="1">
    <citation type="submission" date="2019-01" db="EMBL/GenBank/DDBJ databases">
        <title>Draft genome sequence of Psathyrella aberdarensis IHI B618.</title>
        <authorList>
            <person name="Buettner E."/>
            <person name="Kellner H."/>
        </authorList>
    </citation>
    <scope>NUCLEOTIDE SEQUENCE [LARGE SCALE GENOMIC DNA]</scope>
    <source>
        <strain evidence="7 8">IHI B618</strain>
    </source>
</reference>
<feature type="region of interest" description="Disordered" evidence="4">
    <location>
        <begin position="387"/>
        <end position="414"/>
    </location>
</feature>
<evidence type="ECO:0000256" key="2">
    <source>
        <dbReference type="ARBA" id="ARBA00022679"/>
    </source>
</evidence>
<evidence type="ECO:0000256" key="4">
    <source>
        <dbReference type="SAM" id="MobiDB-lite"/>
    </source>
</evidence>
<evidence type="ECO:0000259" key="6">
    <source>
        <dbReference type="PROSITE" id="PS51158"/>
    </source>
</evidence>
<protein>
    <recommendedName>
        <fullName evidence="6">Alpha-type protein kinase domain-containing protein</fullName>
    </recommendedName>
</protein>
<dbReference type="EMBL" id="SDEE01000047">
    <property type="protein sequence ID" value="RXW23240.1"/>
    <property type="molecule type" value="Genomic_DNA"/>
</dbReference>
<sequence>MVRPFTKFCTSLTTYLAFLFRGTVSVYAQIDETTNGYASLQGVDRERPLTALLEEFQNHRWGKPQKLQDRQLAVRFVALVEELDVDDDEDDRYSKKASSARASKRKPPRTHWTRNPITLQAHPFKKITCSYAEDGRVTFSKSDVEDSIEIPHPKEWELENAAGFIGKGASKRGLYARYKGMEYVITQPMDEHLAHDDVELILKKEMELLCQCHGFKKVFDQHAVGNLCNIVAFKFNFEDAFIGELKPSMTSQSRPLPRLHFLATPLLPCGSFDKKIQKFTGNDVVGEATTAHHEAIHAFAHFSYLYSQGYLVFCDLQGMLDKTGIMCLIDPQVHTRAVKREDRHAYWDGGPNMVNKFLEDHYKGCSSNRYCKRLKLCGANPETFEIDIQPSHPSPRRPEKKPKKHDLNFLINGQ</sequence>
<proteinExistence type="predicted"/>
<keyword evidence="8" id="KW-1185">Reference proteome</keyword>
<feature type="compositionally biased region" description="Basic residues" evidence="4">
    <location>
        <begin position="394"/>
        <end position="404"/>
    </location>
</feature>
<dbReference type="SMART" id="SM00811">
    <property type="entry name" value="Alpha_kinase"/>
    <property type="match status" value="1"/>
</dbReference>
<dbReference type="Pfam" id="PF02816">
    <property type="entry name" value="Alpha_kinase"/>
    <property type="match status" value="1"/>
</dbReference>
<feature type="domain" description="Alpha-type protein kinase" evidence="6">
    <location>
        <begin position="131"/>
        <end position="379"/>
    </location>
</feature>
<evidence type="ECO:0000313" key="8">
    <source>
        <dbReference type="Proteomes" id="UP000290288"/>
    </source>
</evidence>
<evidence type="ECO:0000256" key="1">
    <source>
        <dbReference type="ARBA" id="ARBA00022527"/>
    </source>
</evidence>
<dbReference type="GO" id="GO:0004674">
    <property type="term" value="F:protein serine/threonine kinase activity"/>
    <property type="evidence" value="ECO:0007669"/>
    <property type="project" value="UniProtKB-KW"/>
</dbReference>
<dbReference type="Proteomes" id="UP000290288">
    <property type="component" value="Unassembled WGS sequence"/>
</dbReference>
<keyword evidence="1" id="KW-0723">Serine/threonine-protein kinase</keyword>
<dbReference type="SUPFAM" id="SSF56112">
    <property type="entry name" value="Protein kinase-like (PK-like)"/>
    <property type="match status" value="1"/>
</dbReference>
<feature type="chain" id="PRO_5020312536" description="Alpha-type protein kinase domain-containing protein" evidence="5">
    <location>
        <begin position="29"/>
        <end position="414"/>
    </location>
</feature>
<comment type="caution">
    <text evidence="7">The sequence shown here is derived from an EMBL/GenBank/DDBJ whole genome shotgun (WGS) entry which is preliminary data.</text>
</comment>
<dbReference type="CDD" id="cd04515">
    <property type="entry name" value="Alpha_kinase"/>
    <property type="match status" value="1"/>
</dbReference>
<dbReference type="Gene3D" id="3.20.200.10">
    <property type="entry name" value="MHCK/EF2 kinase"/>
    <property type="match status" value="1"/>
</dbReference>
<accession>A0A4Q2DS03</accession>
<organism evidence="7 8">
    <name type="scientific">Candolleomyces aberdarensis</name>
    <dbReference type="NCBI Taxonomy" id="2316362"/>
    <lineage>
        <taxon>Eukaryota</taxon>
        <taxon>Fungi</taxon>
        <taxon>Dikarya</taxon>
        <taxon>Basidiomycota</taxon>
        <taxon>Agaricomycotina</taxon>
        <taxon>Agaricomycetes</taxon>
        <taxon>Agaricomycetidae</taxon>
        <taxon>Agaricales</taxon>
        <taxon>Agaricineae</taxon>
        <taxon>Psathyrellaceae</taxon>
        <taxon>Candolleomyces</taxon>
    </lineage>
</organism>
<evidence type="ECO:0000313" key="7">
    <source>
        <dbReference type="EMBL" id="RXW23240.1"/>
    </source>
</evidence>
<feature type="compositionally biased region" description="Basic residues" evidence="4">
    <location>
        <begin position="102"/>
        <end position="112"/>
    </location>
</feature>
<dbReference type="InterPro" id="IPR011009">
    <property type="entry name" value="Kinase-like_dom_sf"/>
</dbReference>
<keyword evidence="2" id="KW-0808">Transferase</keyword>
<dbReference type="InterPro" id="IPR004166">
    <property type="entry name" value="a-kinase_dom"/>
</dbReference>
<feature type="region of interest" description="Disordered" evidence="4">
    <location>
        <begin position="90"/>
        <end position="113"/>
    </location>
</feature>
<evidence type="ECO:0000256" key="5">
    <source>
        <dbReference type="SAM" id="SignalP"/>
    </source>
</evidence>
<evidence type="ECO:0000256" key="3">
    <source>
        <dbReference type="ARBA" id="ARBA00022777"/>
    </source>
</evidence>
<keyword evidence="5" id="KW-0732">Signal</keyword>
<keyword evidence="3" id="KW-0418">Kinase</keyword>
<dbReference type="GO" id="GO:0005524">
    <property type="term" value="F:ATP binding"/>
    <property type="evidence" value="ECO:0007669"/>
    <property type="project" value="InterPro"/>
</dbReference>
<dbReference type="PROSITE" id="PS51158">
    <property type="entry name" value="ALPHA_KINASE"/>
    <property type="match status" value="1"/>
</dbReference>